<dbReference type="Gene3D" id="3.30.420.40">
    <property type="match status" value="2"/>
</dbReference>
<reference evidence="3 4" key="1">
    <citation type="journal article" date="2015" name="Genome Announc.">
        <title>Draft Genome Sequence of Filamentous Marine Cyanobacterium Lyngbya confervoides Strain BDU141951.</title>
        <authorList>
            <person name="Chandrababunaidu M.M."/>
            <person name="Sen D."/>
            <person name="Tripathy S."/>
        </authorList>
    </citation>
    <scope>NUCLEOTIDE SEQUENCE [LARGE SCALE GENOMIC DNA]</scope>
    <source>
        <strain evidence="3 4">BDU141951</strain>
    </source>
</reference>
<keyword evidence="1 2" id="KW-0418">Kinase</keyword>
<dbReference type="InterPro" id="IPR005338">
    <property type="entry name" value="Anhydro_N_Ac-Mur_kinase"/>
</dbReference>
<accession>A0ABD4T780</accession>
<keyword evidence="2" id="KW-0119">Carbohydrate metabolism</keyword>
<evidence type="ECO:0000313" key="4">
    <source>
        <dbReference type="Proteomes" id="UP000031561"/>
    </source>
</evidence>
<comment type="caution">
    <text evidence="3">The sequence shown here is derived from an EMBL/GenBank/DDBJ whole genome shotgun (WGS) entry which is preliminary data.</text>
</comment>
<dbReference type="GO" id="GO:0016301">
    <property type="term" value="F:kinase activity"/>
    <property type="evidence" value="ECO:0007669"/>
    <property type="project" value="UniProtKB-KW"/>
</dbReference>
<dbReference type="AlphaFoldDB" id="A0ABD4T780"/>
<name>A0ABD4T780_9CYAN</name>
<dbReference type="SUPFAM" id="SSF53067">
    <property type="entry name" value="Actin-like ATPase domain"/>
    <property type="match status" value="1"/>
</dbReference>
<sequence length="396" mass="42342">MPTPDPGLPFLQPDKTRVVGLMSGTSVDGIDAVLVDLSGSDQDLTVDLIASQTFAYAPSLRRQILALCQGERISLANLAQLDDNIARAFAEAALAVQSGKDPAILIGSHGQTVFHRPAAANTLGYSLQLGRGDLIAQITQTPTVCNFRLADIAAQGHGAPLVPRVDVCLLSDRHQSRCVQNLGGMGNTTYLPALDRVQSLGEGVLGWDTGPGNILLDLAVTRLTQGQLSYDANGQWAAQGKICHPLVHQWLQDPYFEISPPKSTGREYFGPAFLDQCFQAAAPYNLTPADLLATLTDFTAQSVAQEYRRFLPHPPGAVLLCGGGSQNTYLRQRLAIALNPTPVGITTDYGLDAKAKESIAFAILAYWHQLGLPGNLPRVTGAQRDCVLGLAYGVHR</sequence>
<evidence type="ECO:0000313" key="3">
    <source>
        <dbReference type="EMBL" id="MCM1984115.1"/>
    </source>
</evidence>
<dbReference type="Pfam" id="PF03702">
    <property type="entry name" value="AnmK"/>
    <property type="match status" value="1"/>
</dbReference>
<dbReference type="GO" id="GO:0016773">
    <property type="term" value="F:phosphotransferase activity, alcohol group as acceptor"/>
    <property type="evidence" value="ECO:0007669"/>
    <property type="project" value="UniProtKB-UniRule"/>
</dbReference>
<dbReference type="HAMAP" id="MF_01270">
    <property type="entry name" value="AnhMurNAc_kinase"/>
    <property type="match status" value="1"/>
</dbReference>
<dbReference type="GO" id="GO:0009254">
    <property type="term" value="P:peptidoglycan turnover"/>
    <property type="evidence" value="ECO:0007669"/>
    <property type="project" value="UniProtKB-UniRule"/>
</dbReference>
<dbReference type="NCBIfam" id="NF007143">
    <property type="entry name" value="PRK09585.2-2"/>
    <property type="match status" value="1"/>
</dbReference>
<protein>
    <recommendedName>
        <fullName evidence="2">Anhydro-N-acetylmuramic acid kinase</fullName>
        <ecNumber evidence="2">2.7.1.170</ecNumber>
    </recommendedName>
    <alternativeName>
        <fullName evidence="2">AnhMurNAc kinase</fullName>
    </alternativeName>
</protein>
<comment type="catalytic activity">
    <reaction evidence="2">
        <text>1,6-anhydro-N-acetyl-beta-muramate + ATP + H2O = N-acetyl-D-muramate 6-phosphate + ADP + H(+)</text>
        <dbReference type="Rhea" id="RHEA:24952"/>
        <dbReference type="ChEBI" id="CHEBI:15377"/>
        <dbReference type="ChEBI" id="CHEBI:15378"/>
        <dbReference type="ChEBI" id="CHEBI:30616"/>
        <dbReference type="ChEBI" id="CHEBI:58690"/>
        <dbReference type="ChEBI" id="CHEBI:58722"/>
        <dbReference type="ChEBI" id="CHEBI:456216"/>
        <dbReference type="EC" id="2.7.1.170"/>
    </reaction>
</comment>
<comment type="pathway">
    <text evidence="2">Amino-sugar metabolism; 1,6-anhydro-N-acetylmuramate degradation.</text>
</comment>
<keyword evidence="2 3" id="KW-0808">Transferase</keyword>
<evidence type="ECO:0000256" key="2">
    <source>
        <dbReference type="HAMAP-Rule" id="MF_01270"/>
    </source>
</evidence>
<keyword evidence="2" id="KW-0547">Nucleotide-binding</keyword>
<dbReference type="EC" id="2.7.1.170" evidence="2"/>
<gene>
    <name evidence="2" type="primary">anmK</name>
    <name evidence="3" type="ORF">QQ91_0014925</name>
</gene>
<feature type="binding site" evidence="2">
    <location>
        <begin position="24"/>
        <end position="31"/>
    </location>
    <ligand>
        <name>ATP</name>
        <dbReference type="ChEBI" id="CHEBI:30616"/>
    </ligand>
</feature>
<keyword evidence="4" id="KW-1185">Reference proteome</keyword>
<organism evidence="3 4">
    <name type="scientific">Lyngbya confervoides BDU141951</name>
    <dbReference type="NCBI Taxonomy" id="1574623"/>
    <lineage>
        <taxon>Bacteria</taxon>
        <taxon>Bacillati</taxon>
        <taxon>Cyanobacteriota</taxon>
        <taxon>Cyanophyceae</taxon>
        <taxon>Oscillatoriophycideae</taxon>
        <taxon>Oscillatoriales</taxon>
        <taxon>Microcoleaceae</taxon>
        <taxon>Lyngbya</taxon>
    </lineage>
</organism>
<evidence type="ECO:0000256" key="1">
    <source>
        <dbReference type="ARBA" id="ARBA00022777"/>
    </source>
</evidence>
<dbReference type="EMBL" id="JTHE03000088">
    <property type="protein sequence ID" value="MCM1984115.1"/>
    <property type="molecule type" value="Genomic_DNA"/>
</dbReference>
<dbReference type="PANTHER" id="PTHR30605:SF0">
    <property type="entry name" value="ANHYDRO-N-ACETYLMURAMIC ACID KINASE"/>
    <property type="match status" value="1"/>
</dbReference>
<dbReference type="RefSeq" id="WP_201277126.1">
    <property type="nucleotide sequence ID" value="NZ_JTHE03000088.1"/>
</dbReference>
<dbReference type="NCBIfam" id="NF007148">
    <property type="entry name" value="PRK09585.3-2"/>
    <property type="match status" value="1"/>
</dbReference>
<dbReference type="GO" id="GO:0005524">
    <property type="term" value="F:ATP binding"/>
    <property type="evidence" value="ECO:0007669"/>
    <property type="project" value="UniProtKB-UniRule"/>
</dbReference>
<dbReference type="Proteomes" id="UP000031561">
    <property type="component" value="Unassembled WGS sequence"/>
</dbReference>
<comment type="similarity">
    <text evidence="2">Belongs to the anhydro-N-acetylmuramic acid kinase family.</text>
</comment>
<dbReference type="GO" id="GO:0097175">
    <property type="term" value="P:1,6-anhydro-N-acetyl-beta-muramic acid catabolic process"/>
    <property type="evidence" value="ECO:0007669"/>
    <property type="project" value="UniProtKB-UniRule"/>
</dbReference>
<comment type="pathway">
    <text evidence="2">Cell wall biogenesis; peptidoglycan recycling.</text>
</comment>
<proteinExistence type="inferred from homology"/>
<keyword evidence="2" id="KW-0067">ATP-binding</keyword>
<dbReference type="CDD" id="cd24050">
    <property type="entry name" value="ASKHA_NBD_ANMK"/>
    <property type="match status" value="1"/>
</dbReference>
<dbReference type="InterPro" id="IPR043129">
    <property type="entry name" value="ATPase_NBD"/>
</dbReference>
<comment type="function">
    <text evidence="2">Catalyzes the specific phosphorylation of 1,6-anhydro-N-acetylmuramic acid (anhMurNAc) with the simultaneous cleavage of the 1,6-anhydro ring, generating MurNAc-6-P. Is required for the utilization of anhMurNAc either imported from the medium or derived from its own cell wall murein, and thus plays a role in cell wall recycling.</text>
</comment>
<dbReference type="PANTHER" id="PTHR30605">
    <property type="entry name" value="ANHYDRO-N-ACETYLMURAMIC ACID KINASE"/>
    <property type="match status" value="1"/>
</dbReference>